<dbReference type="Proteomes" id="UP001163046">
    <property type="component" value="Unassembled WGS sequence"/>
</dbReference>
<keyword evidence="3" id="KW-1185">Reference proteome</keyword>
<keyword evidence="1" id="KW-0175">Coiled coil</keyword>
<dbReference type="AlphaFoldDB" id="A0A9W9Z850"/>
<protein>
    <submittedName>
        <fullName evidence="2">Uncharacterized protein</fullName>
    </submittedName>
</protein>
<evidence type="ECO:0000256" key="1">
    <source>
        <dbReference type="SAM" id="Coils"/>
    </source>
</evidence>
<name>A0A9W9Z850_9CNID</name>
<dbReference type="OrthoDB" id="10602947at2759"/>
<feature type="coiled-coil region" evidence="1">
    <location>
        <begin position="14"/>
        <end position="69"/>
    </location>
</feature>
<dbReference type="EMBL" id="MU826393">
    <property type="protein sequence ID" value="KAJ7376686.1"/>
    <property type="molecule type" value="Genomic_DNA"/>
</dbReference>
<accession>A0A9W9Z850</accession>
<proteinExistence type="predicted"/>
<sequence>MIPRNAARKPTKKLDKARQDLASMNQRLKKSIARGIKRGRIIEADKEEKAEMKATIETLEEENETLHHKLNSGFVGKYRAVKRFLGALLTP</sequence>
<comment type="caution">
    <text evidence="2">The sequence shown here is derived from an EMBL/GenBank/DDBJ whole genome shotgun (WGS) entry which is preliminary data.</text>
</comment>
<evidence type="ECO:0000313" key="3">
    <source>
        <dbReference type="Proteomes" id="UP001163046"/>
    </source>
</evidence>
<organism evidence="2 3">
    <name type="scientific">Desmophyllum pertusum</name>
    <dbReference type="NCBI Taxonomy" id="174260"/>
    <lineage>
        <taxon>Eukaryota</taxon>
        <taxon>Metazoa</taxon>
        <taxon>Cnidaria</taxon>
        <taxon>Anthozoa</taxon>
        <taxon>Hexacorallia</taxon>
        <taxon>Scleractinia</taxon>
        <taxon>Caryophylliina</taxon>
        <taxon>Caryophylliidae</taxon>
        <taxon>Desmophyllum</taxon>
    </lineage>
</organism>
<reference evidence="2" key="1">
    <citation type="submission" date="2023-01" db="EMBL/GenBank/DDBJ databases">
        <title>Genome assembly of the deep-sea coral Lophelia pertusa.</title>
        <authorList>
            <person name="Herrera S."/>
            <person name="Cordes E."/>
        </authorList>
    </citation>
    <scope>NUCLEOTIDE SEQUENCE</scope>
    <source>
        <strain evidence="2">USNM1676648</strain>
        <tissue evidence="2">Polyp</tissue>
    </source>
</reference>
<gene>
    <name evidence="2" type="ORF">OS493_033308</name>
</gene>
<evidence type="ECO:0000313" key="2">
    <source>
        <dbReference type="EMBL" id="KAJ7376686.1"/>
    </source>
</evidence>